<dbReference type="InterPro" id="IPR051059">
    <property type="entry name" value="VerF-like"/>
</dbReference>
<keyword evidence="2" id="KW-0479">Metal-binding</keyword>
<evidence type="ECO:0000313" key="10">
    <source>
        <dbReference type="EMBL" id="KAJ6030519.1"/>
    </source>
</evidence>
<dbReference type="PANTHER" id="PTHR40626">
    <property type="entry name" value="MIP31509P"/>
    <property type="match status" value="1"/>
</dbReference>
<feature type="compositionally biased region" description="Polar residues" evidence="8">
    <location>
        <begin position="193"/>
        <end position="206"/>
    </location>
</feature>
<feature type="region of interest" description="Disordered" evidence="8">
    <location>
        <begin position="1"/>
        <end position="206"/>
    </location>
</feature>
<evidence type="ECO:0000256" key="3">
    <source>
        <dbReference type="ARBA" id="ARBA00022737"/>
    </source>
</evidence>
<dbReference type="InterPro" id="IPR036236">
    <property type="entry name" value="Znf_C2H2_sf"/>
</dbReference>
<keyword evidence="5" id="KW-0862">Zinc</keyword>
<evidence type="ECO:0000313" key="11">
    <source>
        <dbReference type="Proteomes" id="UP001219568"/>
    </source>
</evidence>
<dbReference type="GO" id="GO:0005634">
    <property type="term" value="C:nucleus"/>
    <property type="evidence" value="ECO:0007669"/>
    <property type="project" value="UniProtKB-SubCell"/>
</dbReference>
<dbReference type="SMART" id="SM00355">
    <property type="entry name" value="ZnF_C2H2"/>
    <property type="match status" value="2"/>
</dbReference>
<evidence type="ECO:0000256" key="8">
    <source>
        <dbReference type="SAM" id="MobiDB-lite"/>
    </source>
</evidence>
<organism evidence="10 11">
    <name type="scientific">Penicillium canescens</name>
    <dbReference type="NCBI Taxonomy" id="5083"/>
    <lineage>
        <taxon>Eukaryota</taxon>
        <taxon>Fungi</taxon>
        <taxon>Dikarya</taxon>
        <taxon>Ascomycota</taxon>
        <taxon>Pezizomycotina</taxon>
        <taxon>Eurotiomycetes</taxon>
        <taxon>Eurotiomycetidae</taxon>
        <taxon>Eurotiales</taxon>
        <taxon>Aspergillaceae</taxon>
        <taxon>Penicillium</taxon>
    </lineage>
</organism>
<feature type="domain" description="C2H2-type" evidence="9">
    <location>
        <begin position="216"/>
        <end position="243"/>
    </location>
</feature>
<comment type="caution">
    <text evidence="10">The sequence shown here is derived from an EMBL/GenBank/DDBJ whole genome shotgun (WGS) entry which is preliminary data.</text>
</comment>
<evidence type="ECO:0000256" key="7">
    <source>
        <dbReference type="PROSITE-ProRule" id="PRU00042"/>
    </source>
</evidence>
<feature type="region of interest" description="Disordered" evidence="8">
    <location>
        <begin position="272"/>
        <end position="308"/>
    </location>
</feature>
<protein>
    <recommendedName>
        <fullName evidence="9">C2H2-type domain-containing protein</fullName>
    </recommendedName>
</protein>
<keyword evidence="6" id="KW-0539">Nucleus</keyword>
<dbReference type="GO" id="GO:0000785">
    <property type="term" value="C:chromatin"/>
    <property type="evidence" value="ECO:0007669"/>
    <property type="project" value="TreeGrafter"/>
</dbReference>
<reference evidence="10" key="1">
    <citation type="journal article" date="2023" name="IMA Fungus">
        <title>Comparative genomic study of the Penicillium genus elucidates a diverse pangenome and 15 lateral gene transfer events.</title>
        <authorList>
            <person name="Petersen C."/>
            <person name="Sorensen T."/>
            <person name="Nielsen M.R."/>
            <person name="Sondergaard T.E."/>
            <person name="Sorensen J.L."/>
            <person name="Fitzpatrick D.A."/>
            <person name="Frisvad J.C."/>
            <person name="Nielsen K.L."/>
        </authorList>
    </citation>
    <scope>NUCLEOTIDE SEQUENCE</scope>
    <source>
        <strain evidence="10">IBT 15450</strain>
    </source>
</reference>
<evidence type="ECO:0000256" key="4">
    <source>
        <dbReference type="ARBA" id="ARBA00022771"/>
    </source>
</evidence>
<evidence type="ECO:0000256" key="2">
    <source>
        <dbReference type="ARBA" id="ARBA00022723"/>
    </source>
</evidence>
<keyword evidence="11" id="KW-1185">Reference proteome</keyword>
<dbReference type="PANTHER" id="PTHR40626:SF12">
    <property type="entry name" value="RFEC"/>
    <property type="match status" value="1"/>
</dbReference>
<evidence type="ECO:0000256" key="5">
    <source>
        <dbReference type="ARBA" id="ARBA00022833"/>
    </source>
</evidence>
<dbReference type="AlphaFoldDB" id="A0AAD6N4Z6"/>
<accession>A0AAD6N4Z6</accession>
<gene>
    <name evidence="10" type="ORF">N7460_010785</name>
</gene>
<feature type="compositionally biased region" description="Low complexity" evidence="8">
    <location>
        <begin position="15"/>
        <end position="29"/>
    </location>
</feature>
<dbReference type="Proteomes" id="UP001219568">
    <property type="component" value="Unassembled WGS sequence"/>
</dbReference>
<sequence>MDPRSHPSRPPSTSLPPGSTPLSSTPISSMHMPQYSMQPQYPVSQPHTLPPLQPHHPQSPAPHHYMGQPYRPDLSRYPASTHDVYGASTAPMMPHTTAHQQYPPPPPSVLPPASTAQSYPQPIAPAPPRDRRPDFNGLPSGAFSYSDGKGWGMTPDVNGANGSPYAKEQPRTQVVGSQGRRGILPSVPGRATPVTNGVNGTAKSTTIPAKDADGKFPCPHCNKTYLHAKHLKRHLLRHTGDRPYMCVLCKDTFSRSDILKRHFQKCSIRRGNPTGATHLSHPQAHLKRSQQQAAAAAAANPPKPLQDEVSNTVPHSNGVMGAHFDGAVNGNGMAAGRPAYTDQQPLGFTMQSVNGMNRGPGDDAFSASQAQARASWMAAPKQNPYLMQPGVDAHGQQLTVDRPLEQHGASDGYINPVFPHSMAAGQESIHAPVDHDRKYYPATTAPESGMNGLYLASTTMGGDGTVQPARQ</sequence>
<dbReference type="InterPro" id="IPR013087">
    <property type="entry name" value="Znf_C2H2_type"/>
</dbReference>
<dbReference type="GO" id="GO:0000978">
    <property type="term" value="F:RNA polymerase II cis-regulatory region sequence-specific DNA binding"/>
    <property type="evidence" value="ECO:0007669"/>
    <property type="project" value="InterPro"/>
</dbReference>
<dbReference type="Gene3D" id="3.30.160.60">
    <property type="entry name" value="Classic Zinc Finger"/>
    <property type="match status" value="2"/>
</dbReference>
<evidence type="ECO:0000259" key="9">
    <source>
        <dbReference type="PROSITE" id="PS50157"/>
    </source>
</evidence>
<dbReference type="PROSITE" id="PS00028">
    <property type="entry name" value="ZINC_FINGER_C2H2_1"/>
    <property type="match status" value="1"/>
</dbReference>
<dbReference type="GO" id="GO:0000981">
    <property type="term" value="F:DNA-binding transcription factor activity, RNA polymerase II-specific"/>
    <property type="evidence" value="ECO:0007669"/>
    <property type="project" value="InterPro"/>
</dbReference>
<name>A0AAD6N4Z6_PENCN</name>
<proteinExistence type="predicted"/>
<dbReference type="SUPFAM" id="SSF57667">
    <property type="entry name" value="beta-beta-alpha zinc fingers"/>
    <property type="match status" value="1"/>
</dbReference>
<feature type="compositionally biased region" description="Low complexity" evidence="8">
    <location>
        <begin position="290"/>
        <end position="299"/>
    </location>
</feature>
<comment type="subcellular location">
    <subcellularLocation>
        <location evidence="1">Nucleus</location>
    </subcellularLocation>
</comment>
<dbReference type="GO" id="GO:0008270">
    <property type="term" value="F:zinc ion binding"/>
    <property type="evidence" value="ECO:0007669"/>
    <property type="project" value="UniProtKB-KW"/>
</dbReference>
<keyword evidence="4 7" id="KW-0863">Zinc-finger</keyword>
<evidence type="ECO:0000256" key="6">
    <source>
        <dbReference type="ARBA" id="ARBA00023242"/>
    </source>
</evidence>
<feature type="compositionally biased region" description="Pro residues" evidence="8">
    <location>
        <begin position="48"/>
        <end position="60"/>
    </location>
</feature>
<keyword evidence="3" id="KW-0677">Repeat</keyword>
<reference evidence="10" key="2">
    <citation type="submission" date="2023-01" db="EMBL/GenBank/DDBJ databases">
        <authorList>
            <person name="Petersen C."/>
        </authorList>
    </citation>
    <scope>NUCLEOTIDE SEQUENCE</scope>
    <source>
        <strain evidence="10">IBT 15450</strain>
    </source>
</reference>
<dbReference type="EMBL" id="JAQJZL010000014">
    <property type="protein sequence ID" value="KAJ6030519.1"/>
    <property type="molecule type" value="Genomic_DNA"/>
</dbReference>
<dbReference type="PROSITE" id="PS50157">
    <property type="entry name" value="ZINC_FINGER_C2H2_2"/>
    <property type="match status" value="1"/>
</dbReference>
<evidence type="ECO:0000256" key="1">
    <source>
        <dbReference type="ARBA" id="ARBA00004123"/>
    </source>
</evidence>